<sequence>MPTTNVDCTYKVCPQHFAKGRLGHLHMAIECTSGSIVAVEEIQLILDASANFTTLYSTMDYEFQQLSALKHQNLLHYIGLTHCDHTIHVVSEHTAGGTLAKTLQEYGKLHRAIVSQYINRVLHGLQALHEQGYIHGRISSSNIFISPLTQIKIASYFPSLETTHYIMQHHPVAGKLMTPALQSFSDGICRDLRSMVWIMAEMLLGTQMRGIHLDDQRILEMVRPFSLEYEFLSTCISVINQIMQSESHTDYSELFAHHYFSPEAIAQLIEAPTAQIHENNSEKDELEGCIKLRNELMKDIETWLSEFQVQTGRHPKKKEWPANIMEKQVRTTTLRTRIQNLHELIQRKASQSMVIFGQPCQKIESDPIATPQTTSCDRKRSTAQEAFLAQISLSAQTILPIDKEVDDDEFDDDEGEETGTSRAAKQRLMHQRRQEAHL</sequence>
<keyword evidence="1" id="KW-0808">Transferase</keyword>
<evidence type="ECO:0000313" key="7">
    <source>
        <dbReference type="EMBL" id="OQS06325.1"/>
    </source>
</evidence>
<dbReference type="Pfam" id="PF00069">
    <property type="entry name" value="Pkinase"/>
    <property type="match status" value="1"/>
</dbReference>
<protein>
    <recommendedName>
        <fullName evidence="6">Protein kinase domain-containing protein</fullName>
    </recommendedName>
</protein>
<dbReference type="OrthoDB" id="166624at2759"/>
<feature type="domain" description="Protein kinase" evidence="6">
    <location>
        <begin position="11"/>
        <end position="260"/>
    </location>
</feature>
<accession>A0A1W0A7W8</accession>
<dbReference type="EMBL" id="JNBS01000356">
    <property type="protein sequence ID" value="OQS06325.1"/>
    <property type="molecule type" value="Genomic_DNA"/>
</dbReference>
<proteinExistence type="predicted"/>
<evidence type="ECO:0000256" key="1">
    <source>
        <dbReference type="ARBA" id="ARBA00022679"/>
    </source>
</evidence>
<dbReference type="PANTHER" id="PTHR48016:SF56">
    <property type="entry name" value="MAPKK KINASE"/>
    <property type="match status" value="1"/>
</dbReference>
<reference evidence="7 8" key="1">
    <citation type="journal article" date="2014" name="Genome Biol. Evol.">
        <title>The secreted proteins of Achlya hypogyna and Thraustotheca clavata identify the ancestral oomycete secretome and reveal gene acquisitions by horizontal gene transfer.</title>
        <authorList>
            <person name="Misner I."/>
            <person name="Blouin N."/>
            <person name="Leonard G."/>
            <person name="Richards T.A."/>
            <person name="Lane C.E."/>
        </authorList>
    </citation>
    <scope>NUCLEOTIDE SEQUENCE [LARGE SCALE GENOMIC DNA]</scope>
    <source>
        <strain evidence="7 8">ATCC 34112</strain>
    </source>
</reference>
<organism evidence="7 8">
    <name type="scientific">Thraustotheca clavata</name>
    <dbReference type="NCBI Taxonomy" id="74557"/>
    <lineage>
        <taxon>Eukaryota</taxon>
        <taxon>Sar</taxon>
        <taxon>Stramenopiles</taxon>
        <taxon>Oomycota</taxon>
        <taxon>Saprolegniomycetes</taxon>
        <taxon>Saprolegniales</taxon>
        <taxon>Achlyaceae</taxon>
        <taxon>Thraustotheca</taxon>
    </lineage>
</organism>
<dbReference type="GO" id="GO:0004672">
    <property type="term" value="F:protein kinase activity"/>
    <property type="evidence" value="ECO:0007669"/>
    <property type="project" value="InterPro"/>
</dbReference>
<dbReference type="AlphaFoldDB" id="A0A1W0A7W8"/>
<dbReference type="Gene3D" id="1.10.510.10">
    <property type="entry name" value="Transferase(Phosphotransferase) domain 1"/>
    <property type="match status" value="1"/>
</dbReference>
<dbReference type="STRING" id="74557.A0A1W0A7W8"/>
<dbReference type="InterPro" id="IPR011009">
    <property type="entry name" value="Kinase-like_dom_sf"/>
</dbReference>
<keyword evidence="2" id="KW-0547">Nucleotide-binding</keyword>
<keyword evidence="8" id="KW-1185">Reference proteome</keyword>
<dbReference type="GO" id="GO:0005524">
    <property type="term" value="F:ATP binding"/>
    <property type="evidence" value="ECO:0007669"/>
    <property type="project" value="UniProtKB-KW"/>
</dbReference>
<dbReference type="Proteomes" id="UP000243217">
    <property type="component" value="Unassembled WGS sequence"/>
</dbReference>
<evidence type="ECO:0000256" key="4">
    <source>
        <dbReference type="ARBA" id="ARBA00022840"/>
    </source>
</evidence>
<evidence type="ECO:0000256" key="3">
    <source>
        <dbReference type="ARBA" id="ARBA00022777"/>
    </source>
</evidence>
<name>A0A1W0A7W8_9STRA</name>
<keyword evidence="4" id="KW-0067">ATP-binding</keyword>
<evidence type="ECO:0000313" key="8">
    <source>
        <dbReference type="Proteomes" id="UP000243217"/>
    </source>
</evidence>
<dbReference type="InterPro" id="IPR000719">
    <property type="entry name" value="Prot_kinase_dom"/>
</dbReference>
<evidence type="ECO:0000256" key="5">
    <source>
        <dbReference type="SAM" id="MobiDB-lite"/>
    </source>
</evidence>
<evidence type="ECO:0000259" key="6">
    <source>
        <dbReference type="PROSITE" id="PS50011"/>
    </source>
</evidence>
<gene>
    <name evidence="7" type="ORF">THRCLA_01632</name>
</gene>
<dbReference type="SUPFAM" id="SSF56112">
    <property type="entry name" value="Protein kinase-like (PK-like)"/>
    <property type="match status" value="1"/>
</dbReference>
<keyword evidence="3" id="KW-0418">Kinase</keyword>
<dbReference type="SMART" id="SM00220">
    <property type="entry name" value="S_TKc"/>
    <property type="match status" value="1"/>
</dbReference>
<feature type="compositionally biased region" description="Acidic residues" evidence="5">
    <location>
        <begin position="404"/>
        <end position="417"/>
    </location>
</feature>
<dbReference type="PANTHER" id="PTHR48016">
    <property type="entry name" value="MAP KINASE KINASE KINASE SSK2-RELATED-RELATED"/>
    <property type="match status" value="1"/>
</dbReference>
<comment type="caution">
    <text evidence="7">The sequence shown here is derived from an EMBL/GenBank/DDBJ whole genome shotgun (WGS) entry which is preliminary data.</text>
</comment>
<dbReference type="PROSITE" id="PS50011">
    <property type="entry name" value="PROTEIN_KINASE_DOM"/>
    <property type="match status" value="1"/>
</dbReference>
<dbReference type="InterPro" id="IPR050538">
    <property type="entry name" value="MAP_kinase_kinase_kinase"/>
</dbReference>
<evidence type="ECO:0000256" key="2">
    <source>
        <dbReference type="ARBA" id="ARBA00022741"/>
    </source>
</evidence>
<feature type="region of interest" description="Disordered" evidence="5">
    <location>
        <begin position="400"/>
        <end position="438"/>
    </location>
</feature>